<feature type="domain" description="ABC transporter" evidence="1">
    <location>
        <begin position="49"/>
        <end position="187"/>
    </location>
</feature>
<organism evidence="2 3">
    <name type="scientific">Romboutsia maritimum</name>
    <dbReference type="NCBI Taxonomy" id="2020948"/>
    <lineage>
        <taxon>Bacteria</taxon>
        <taxon>Bacillati</taxon>
        <taxon>Bacillota</taxon>
        <taxon>Clostridia</taxon>
        <taxon>Peptostreptococcales</taxon>
        <taxon>Peptostreptococcaceae</taxon>
        <taxon>Romboutsia</taxon>
    </lineage>
</organism>
<dbReference type="Pfam" id="PF00005">
    <property type="entry name" value="ABC_tran"/>
    <property type="match status" value="1"/>
</dbReference>
<name>A0A371IPP5_9FIRM</name>
<keyword evidence="3" id="KW-1185">Reference proteome</keyword>
<dbReference type="GO" id="GO:0005524">
    <property type="term" value="F:ATP binding"/>
    <property type="evidence" value="ECO:0007669"/>
    <property type="project" value="UniProtKB-KW"/>
</dbReference>
<feature type="non-terminal residue" evidence="2">
    <location>
        <position position="203"/>
    </location>
</feature>
<reference evidence="2 3" key="1">
    <citation type="journal article" date="2017" name="Genome Announc.">
        <title>Draft Genome Sequence of Romboutsia maritimum sp. nov. Strain CCRI-22766(T), Isolated from Coastal Estuarine Mud.</title>
        <authorList>
            <person name="Maheux A.F."/>
            <person name="Boudreau D.K."/>
            <person name="Berube E."/>
            <person name="Boissinot M."/>
            <person name="Raymond F."/>
            <person name="Brodeur S."/>
            <person name="Corbeil J."/>
            <person name="Brightwell G."/>
            <person name="Broda D."/>
            <person name="Omar R.F."/>
            <person name="Bergeron M.G."/>
        </authorList>
    </citation>
    <scope>NUCLEOTIDE SEQUENCE [LARGE SCALE GENOMIC DNA]</scope>
    <source>
        <strain evidence="2 3">CCRI-22766</strain>
    </source>
</reference>
<dbReference type="OrthoDB" id="9784297at2"/>
<dbReference type="InterPro" id="IPR027417">
    <property type="entry name" value="P-loop_NTPase"/>
</dbReference>
<sequence>MIYLNSFIFPNENIEFDFIIKEKRTCYDSFYPFKILSKNRFERIDFEPITILYGGNGSGKSTALNIIAEKTEVNRDSIYNKSNFYSDYVNLCEMYLEEEIPKNSRIITSDDVFDYMLNIRNINEGIDQKRDELFEEYLDTKYSSFQMNSIEDYDQLKKINNARGKTQSKFIREKLMDNVREYSNGENAFRYFIEKIGENGLYI</sequence>
<dbReference type="InterPro" id="IPR003439">
    <property type="entry name" value="ABC_transporter-like_ATP-bd"/>
</dbReference>
<keyword evidence="2" id="KW-0547">Nucleotide-binding</keyword>
<gene>
    <name evidence="2" type="ORF">CHF27_013390</name>
</gene>
<proteinExistence type="predicted"/>
<keyword evidence="2" id="KW-0067">ATP-binding</keyword>
<dbReference type="EMBL" id="NOJZ02000057">
    <property type="protein sequence ID" value="RDY22447.1"/>
    <property type="molecule type" value="Genomic_DNA"/>
</dbReference>
<dbReference type="Gene3D" id="3.40.50.300">
    <property type="entry name" value="P-loop containing nucleotide triphosphate hydrolases"/>
    <property type="match status" value="1"/>
</dbReference>
<dbReference type="GO" id="GO:0016887">
    <property type="term" value="F:ATP hydrolysis activity"/>
    <property type="evidence" value="ECO:0007669"/>
    <property type="project" value="InterPro"/>
</dbReference>
<comment type="caution">
    <text evidence="2">The sequence shown here is derived from an EMBL/GenBank/DDBJ whole genome shotgun (WGS) entry which is preliminary data.</text>
</comment>
<protein>
    <submittedName>
        <fullName evidence="2">ATP-binding cassette domain-containing protein</fullName>
    </submittedName>
</protein>
<dbReference type="AlphaFoldDB" id="A0A371IPP5"/>
<accession>A0A371IPP5</accession>
<dbReference type="Proteomes" id="UP000243494">
    <property type="component" value="Unassembled WGS sequence"/>
</dbReference>
<evidence type="ECO:0000313" key="2">
    <source>
        <dbReference type="EMBL" id="RDY22447.1"/>
    </source>
</evidence>
<dbReference type="SUPFAM" id="SSF52540">
    <property type="entry name" value="P-loop containing nucleoside triphosphate hydrolases"/>
    <property type="match status" value="1"/>
</dbReference>
<evidence type="ECO:0000313" key="3">
    <source>
        <dbReference type="Proteomes" id="UP000243494"/>
    </source>
</evidence>
<evidence type="ECO:0000259" key="1">
    <source>
        <dbReference type="Pfam" id="PF00005"/>
    </source>
</evidence>